<sequence length="158" mass="17114">MSKRIIALAISSIASSATVQAEDQNFTASLEIMAPISIQVVRNLEFESTFVGHNEPIVTSPNSAKAAVFAAQGAAGWEARGYVVQNSIIMTTGNGQNHTLMIPVDRFSYGGDMDYNGRTQFDHLGKIDNLRVGATAHVTNHNVKGFYQGTATFRLCYL</sequence>
<dbReference type="Proteomes" id="UP000323225">
    <property type="component" value="Unassembled WGS sequence"/>
</dbReference>
<gene>
    <name evidence="2" type="ORF">F0M16_18370</name>
</gene>
<protein>
    <recommendedName>
        <fullName evidence="4">DUF4402 domain-containing protein</fullName>
    </recommendedName>
</protein>
<evidence type="ECO:0000256" key="1">
    <source>
        <dbReference type="SAM" id="SignalP"/>
    </source>
</evidence>
<organism evidence="2 3">
    <name type="scientific">Vibrio cholerae</name>
    <dbReference type="NCBI Taxonomy" id="666"/>
    <lineage>
        <taxon>Bacteria</taxon>
        <taxon>Pseudomonadati</taxon>
        <taxon>Pseudomonadota</taxon>
        <taxon>Gammaproteobacteria</taxon>
        <taxon>Vibrionales</taxon>
        <taxon>Vibrionaceae</taxon>
        <taxon>Vibrio</taxon>
    </lineage>
</organism>
<evidence type="ECO:0000313" key="2">
    <source>
        <dbReference type="EMBL" id="KAA1253340.1"/>
    </source>
</evidence>
<evidence type="ECO:0008006" key="4">
    <source>
        <dbReference type="Google" id="ProtNLM"/>
    </source>
</evidence>
<name>A0A5B1C0Z2_VIBCL</name>
<feature type="signal peptide" evidence="1">
    <location>
        <begin position="1"/>
        <end position="21"/>
    </location>
</feature>
<feature type="chain" id="PRO_5030538531" description="DUF4402 domain-containing protein" evidence="1">
    <location>
        <begin position="22"/>
        <end position="158"/>
    </location>
</feature>
<comment type="caution">
    <text evidence="2">The sequence shown here is derived from an EMBL/GenBank/DDBJ whole genome shotgun (WGS) entry which is preliminary data.</text>
</comment>
<reference evidence="2 3" key="1">
    <citation type="submission" date="2019-09" db="EMBL/GenBank/DDBJ databases">
        <authorList>
            <person name="Kritzky A."/>
            <person name="Schelkanova E.Y."/>
            <person name="Alkhova Z.V."/>
            <person name="Smirnova N.I."/>
        </authorList>
    </citation>
    <scope>NUCLEOTIDE SEQUENCE [LARGE SCALE GENOMIC DNA]</scope>
    <source>
        <strain evidence="2 3">M1526</strain>
    </source>
</reference>
<proteinExistence type="predicted"/>
<accession>A0A5B1C0Z2</accession>
<dbReference type="AlphaFoldDB" id="A0A5B1C0Z2"/>
<keyword evidence="1" id="KW-0732">Signal</keyword>
<dbReference type="EMBL" id="VUAA01000023">
    <property type="protein sequence ID" value="KAA1253340.1"/>
    <property type="molecule type" value="Genomic_DNA"/>
</dbReference>
<evidence type="ECO:0000313" key="3">
    <source>
        <dbReference type="Proteomes" id="UP000323225"/>
    </source>
</evidence>